<dbReference type="InterPro" id="IPR001841">
    <property type="entry name" value="Znf_RING"/>
</dbReference>
<organism evidence="7 8">
    <name type="scientific">Chionis minor</name>
    <name type="common">Black-faced sheathbill</name>
    <dbReference type="NCBI Taxonomy" id="227182"/>
    <lineage>
        <taxon>Eukaryota</taxon>
        <taxon>Metazoa</taxon>
        <taxon>Chordata</taxon>
        <taxon>Craniata</taxon>
        <taxon>Vertebrata</taxon>
        <taxon>Euteleostomi</taxon>
        <taxon>Archelosauria</taxon>
        <taxon>Archosauria</taxon>
        <taxon>Dinosauria</taxon>
        <taxon>Saurischia</taxon>
        <taxon>Theropoda</taxon>
        <taxon>Coelurosauria</taxon>
        <taxon>Aves</taxon>
        <taxon>Neognathae</taxon>
        <taxon>Neoaves</taxon>
        <taxon>Charadriiformes</taxon>
        <taxon>Chionididae</taxon>
        <taxon>Chionis</taxon>
    </lineage>
</organism>
<evidence type="ECO:0000313" key="7">
    <source>
        <dbReference type="EMBL" id="NWY49289.1"/>
    </source>
</evidence>
<gene>
    <name evidence="7" type="primary">Topors_0</name>
    <name evidence="7" type="ORF">CHIMIN_R11520</name>
</gene>
<feature type="non-terminal residue" evidence="7">
    <location>
        <position position="1"/>
    </location>
</feature>
<protein>
    <submittedName>
        <fullName evidence="7">TOPRS ligase</fullName>
    </submittedName>
</protein>
<dbReference type="GO" id="GO:0016874">
    <property type="term" value="F:ligase activity"/>
    <property type="evidence" value="ECO:0007669"/>
    <property type="project" value="UniProtKB-KW"/>
</dbReference>
<keyword evidence="1" id="KW-0479">Metal-binding</keyword>
<feature type="region of interest" description="Disordered" evidence="5">
    <location>
        <begin position="206"/>
        <end position="351"/>
    </location>
</feature>
<proteinExistence type="predicted"/>
<keyword evidence="7" id="KW-0436">Ligase</keyword>
<evidence type="ECO:0000256" key="3">
    <source>
        <dbReference type="ARBA" id="ARBA00022833"/>
    </source>
</evidence>
<keyword evidence="3" id="KW-0862">Zinc</keyword>
<feature type="domain" description="RING-type" evidence="6">
    <location>
        <begin position="9"/>
        <end position="48"/>
    </location>
</feature>
<sequence length="351" mass="38003">MAAEAEWSCPVCYGRQDGVASVLPCAHQFCLGCVLRWAEKTPTCPLCRTRMVEVRFSMRGEDDYLEWGFAAPEEPSEDGSLPESRASSPQGMPFPEEAAGTEARPTVGGILPEVWAELFQRNRYLLNPVRPWLRQELEEIYEEEWWMVVAGESLIVEGLCSCGPDEEALVQWVERDLGEDAEPLVHGLIEAIECRCTPEAWSMLNSVPSEEEDVSPPASPSPSSGGSSWANSSSSSPSSCRESTPGPDPASCSSAAGSEEEQPPTTMEADLCGGPSRPPSAPIPEEQHQPQEEPGQAAAAGPSAQGCSRSPSAPGRGRDRSPRGPRRPPKRTAPDSPDSAQPCKRPPRRWH</sequence>
<dbReference type="GO" id="GO:0008270">
    <property type="term" value="F:zinc ion binding"/>
    <property type="evidence" value="ECO:0007669"/>
    <property type="project" value="UniProtKB-KW"/>
</dbReference>
<evidence type="ECO:0000256" key="4">
    <source>
        <dbReference type="PROSITE-ProRule" id="PRU00175"/>
    </source>
</evidence>
<dbReference type="AlphaFoldDB" id="A0A7K7EVQ4"/>
<evidence type="ECO:0000256" key="1">
    <source>
        <dbReference type="ARBA" id="ARBA00022723"/>
    </source>
</evidence>
<dbReference type="InterPro" id="IPR047126">
    <property type="entry name" value="RNF141-like"/>
</dbReference>
<feature type="non-terminal residue" evidence="7">
    <location>
        <position position="351"/>
    </location>
</feature>
<dbReference type="Gene3D" id="3.30.40.10">
    <property type="entry name" value="Zinc/RING finger domain, C3HC4 (zinc finger)"/>
    <property type="match status" value="1"/>
</dbReference>
<name>A0A7K7EVQ4_CHIMN</name>
<dbReference type="SUPFAM" id="SSF57850">
    <property type="entry name" value="RING/U-box"/>
    <property type="match status" value="1"/>
</dbReference>
<reference evidence="7 8" key="1">
    <citation type="submission" date="2019-09" db="EMBL/GenBank/DDBJ databases">
        <title>Bird 10,000 Genomes (B10K) Project - Family phase.</title>
        <authorList>
            <person name="Zhang G."/>
        </authorList>
    </citation>
    <scope>NUCLEOTIDE SEQUENCE [LARGE SCALE GENOMIC DNA]</scope>
    <source>
        <strain evidence="7">B10K-UC-030-51</strain>
    </source>
</reference>
<keyword evidence="2 4" id="KW-0863">Zinc-finger</keyword>
<evidence type="ECO:0000256" key="2">
    <source>
        <dbReference type="ARBA" id="ARBA00022771"/>
    </source>
</evidence>
<dbReference type="PANTHER" id="PTHR12109">
    <property type="entry name" value="RING FINGER PROTEIN 141-RELATED"/>
    <property type="match status" value="1"/>
</dbReference>
<dbReference type="OrthoDB" id="21204at2759"/>
<dbReference type="InterPro" id="IPR013083">
    <property type="entry name" value="Znf_RING/FYVE/PHD"/>
</dbReference>
<evidence type="ECO:0000256" key="5">
    <source>
        <dbReference type="SAM" id="MobiDB-lite"/>
    </source>
</evidence>
<dbReference type="Pfam" id="PF13639">
    <property type="entry name" value="zf-RING_2"/>
    <property type="match status" value="1"/>
</dbReference>
<comment type="caution">
    <text evidence="7">The sequence shown here is derived from an EMBL/GenBank/DDBJ whole genome shotgun (WGS) entry which is preliminary data.</text>
</comment>
<dbReference type="EMBL" id="VZSF01000108">
    <property type="protein sequence ID" value="NWY49289.1"/>
    <property type="molecule type" value="Genomic_DNA"/>
</dbReference>
<evidence type="ECO:0000313" key="8">
    <source>
        <dbReference type="Proteomes" id="UP000557271"/>
    </source>
</evidence>
<dbReference type="Proteomes" id="UP000557271">
    <property type="component" value="Unassembled WGS sequence"/>
</dbReference>
<accession>A0A7K7EVQ4</accession>
<feature type="compositionally biased region" description="Low complexity" evidence="5">
    <location>
        <begin position="292"/>
        <end position="315"/>
    </location>
</feature>
<feature type="region of interest" description="Disordered" evidence="5">
    <location>
        <begin position="71"/>
        <end position="103"/>
    </location>
</feature>
<keyword evidence="8" id="KW-1185">Reference proteome</keyword>
<evidence type="ECO:0000259" key="6">
    <source>
        <dbReference type="PROSITE" id="PS50089"/>
    </source>
</evidence>
<feature type="compositionally biased region" description="Low complexity" evidence="5">
    <location>
        <begin position="221"/>
        <end position="239"/>
    </location>
</feature>
<dbReference type="PROSITE" id="PS00518">
    <property type="entry name" value="ZF_RING_1"/>
    <property type="match status" value="1"/>
</dbReference>
<dbReference type="PROSITE" id="PS50089">
    <property type="entry name" value="ZF_RING_2"/>
    <property type="match status" value="1"/>
</dbReference>
<dbReference type="SMART" id="SM00184">
    <property type="entry name" value="RING"/>
    <property type="match status" value="1"/>
</dbReference>
<dbReference type="InterPro" id="IPR017907">
    <property type="entry name" value="Znf_RING_CS"/>
</dbReference>